<keyword evidence="2" id="KW-1185">Reference proteome</keyword>
<sequence length="179" mass="20673">MHTEDTQQHYSMKCINNIIISQPAMKCINNIIISQPAIPYTLEKKKKNTHFITNRNSKLLVDEINNLFNQCHSILIGGVMQMEAMFLPFILHNLYAPFPPTPLQPLVVGPTWLSEMIIPSHEHQHPLAPNHCQILYGRLHPWVIKPTVSRTHVHPHLIIRFHSPKIRVGQKRPDEFHSG</sequence>
<organism evidence="1 2">
    <name type="scientific">Camellia lanceoleosa</name>
    <dbReference type="NCBI Taxonomy" id="1840588"/>
    <lineage>
        <taxon>Eukaryota</taxon>
        <taxon>Viridiplantae</taxon>
        <taxon>Streptophyta</taxon>
        <taxon>Embryophyta</taxon>
        <taxon>Tracheophyta</taxon>
        <taxon>Spermatophyta</taxon>
        <taxon>Magnoliopsida</taxon>
        <taxon>eudicotyledons</taxon>
        <taxon>Gunneridae</taxon>
        <taxon>Pentapetalae</taxon>
        <taxon>asterids</taxon>
        <taxon>Ericales</taxon>
        <taxon>Theaceae</taxon>
        <taxon>Camellia</taxon>
    </lineage>
</organism>
<reference evidence="1 2" key="1">
    <citation type="journal article" date="2022" name="Plant J.">
        <title>Chromosome-level genome of Camellia lanceoleosa provides a valuable resource for understanding genome evolution and self-incompatibility.</title>
        <authorList>
            <person name="Gong W."/>
            <person name="Xiao S."/>
            <person name="Wang L."/>
            <person name="Liao Z."/>
            <person name="Chang Y."/>
            <person name="Mo W."/>
            <person name="Hu G."/>
            <person name="Li W."/>
            <person name="Zhao G."/>
            <person name="Zhu H."/>
            <person name="Hu X."/>
            <person name="Ji K."/>
            <person name="Xiang X."/>
            <person name="Song Q."/>
            <person name="Yuan D."/>
            <person name="Jin S."/>
            <person name="Zhang L."/>
        </authorList>
    </citation>
    <scope>NUCLEOTIDE SEQUENCE [LARGE SCALE GENOMIC DNA]</scope>
    <source>
        <strain evidence="1">SQ_2022a</strain>
    </source>
</reference>
<gene>
    <name evidence="1" type="ORF">LOK49_LG05G01829</name>
</gene>
<protein>
    <submittedName>
        <fullName evidence="1">Uncharacterized protein</fullName>
    </submittedName>
</protein>
<dbReference type="Proteomes" id="UP001060215">
    <property type="component" value="Chromosome 4"/>
</dbReference>
<evidence type="ECO:0000313" key="2">
    <source>
        <dbReference type="Proteomes" id="UP001060215"/>
    </source>
</evidence>
<evidence type="ECO:0000313" key="1">
    <source>
        <dbReference type="EMBL" id="KAI8015924.1"/>
    </source>
</evidence>
<comment type="caution">
    <text evidence="1">The sequence shown here is derived from an EMBL/GenBank/DDBJ whole genome shotgun (WGS) entry which is preliminary data.</text>
</comment>
<dbReference type="EMBL" id="CM045761">
    <property type="protein sequence ID" value="KAI8015924.1"/>
    <property type="molecule type" value="Genomic_DNA"/>
</dbReference>
<proteinExistence type="predicted"/>
<accession>A0ACC0HT74</accession>
<name>A0ACC0HT74_9ERIC</name>